<dbReference type="InterPro" id="IPR049349">
    <property type="entry name" value="DUF2264_N"/>
</dbReference>
<gene>
    <name evidence="2" type="ORF">CSTERTH_10060</name>
</gene>
<dbReference type="Pfam" id="PF10022">
    <property type="entry name" value="DUF2264"/>
    <property type="match status" value="1"/>
</dbReference>
<dbReference type="Proteomes" id="UP000092971">
    <property type="component" value="Chromosome"/>
</dbReference>
<accession>A0A1B1YF13</accession>
<sequence length="387" mass="43786">MDRENRLNDRMYWLKILTKVIDPVLSSAAERKLKELMPVANKSRSNVSRLEAIGRTLCGIAPWLELGPNDGEEGVLRQKYAFLAREAIDAATDPESPDYCTFVYDKDAGGQPLVDAAFLSHAIVRAPRELWEKLDTQVKKNLVKALKATRCIRPVRNNWLLFSAMVETALYIMGEEFDKVRVDYAIFQHEQWYKGDGVYGDGPYFHWDYYNSFVIHPMLIDVVNTLGGSYGDYGMELQKTIMERAQRYAAIQEMLISPEGTYPAVGRSITYRCGAFHLLAQMALIEKLPERISPAQVRCALTAVIKNTLESSENYDSEGWLRIGVCGHQPGLAEPYISTGSLYLCTTAFLPLGLRPENEFWQAPPQKWTSQKIWSGEDMPADHAIDA</sequence>
<evidence type="ECO:0000259" key="1">
    <source>
        <dbReference type="Pfam" id="PF10022"/>
    </source>
</evidence>
<dbReference type="AlphaFoldDB" id="A0A1B1YF13"/>
<dbReference type="OrthoDB" id="9813465at2"/>
<dbReference type="PIRSF" id="PIRSF014753">
    <property type="entry name" value="UCP014753"/>
    <property type="match status" value="1"/>
</dbReference>
<feature type="domain" description="DUF2264" evidence="1">
    <location>
        <begin position="9"/>
        <end position="368"/>
    </location>
</feature>
<proteinExistence type="predicted"/>
<evidence type="ECO:0000313" key="3">
    <source>
        <dbReference type="Proteomes" id="UP000092971"/>
    </source>
</evidence>
<dbReference type="InterPro" id="IPR016624">
    <property type="entry name" value="UCP014753"/>
</dbReference>
<evidence type="ECO:0000313" key="2">
    <source>
        <dbReference type="EMBL" id="ANW99351.1"/>
    </source>
</evidence>
<dbReference type="PANTHER" id="PTHR35339:SF3">
    <property type="entry name" value="DUF2264 DOMAIN-CONTAINING PROTEIN"/>
    <property type="match status" value="1"/>
</dbReference>
<dbReference type="EMBL" id="CP014672">
    <property type="protein sequence ID" value="ANW99351.1"/>
    <property type="molecule type" value="Genomic_DNA"/>
</dbReference>
<dbReference type="PANTHER" id="PTHR35339">
    <property type="entry name" value="LINALOOL DEHYDRATASE_ISOMERASE DOMAIN-CONTAINING PROTEIN"/>
    <property type="match status" value="1"/>
</dbReference>
<organism evidence="2 3">
    <name type="scientific">Thermoclostridium stercorarium subsp. thermolacticum DSM 2910</name>
    <dbReference type="NCBI Taxonomy" id="1121336"/>
    <lineage>
        <taxon>Bacteria</taxon>
        <taxon>Bacillati</taxon>
        <taxon>Bacillota</taxon>
        <taxon>Clostridia</taxon>
        <taxon>Eubacteriales</taxon>
        <taxon>Oscillospiraceae</taxon>
        <taxon>Thermoclostridium</taxon>
    </lineage>
</organism>
<reference evidence="2 3" key="1">
    <citation type="submission" date="2016-02" db="EMBL/GenBank/DDBJ databases">
        <title>Comparison of Clostridium stercorarium subspecies using comparative genomics and transcriptomics.</title>
        <authorList>
            <person name="Schellenberg J."/>
            <person name="Thallinger G."/>
            <person name="Levin D.B."/>
            <person name="Zhang X."/>
            <person name="Alvare G."/>
            <person name="Fristensky B."/>
            <person name="Sparling R."/>
        </authorList>
    </citation>
    <scope>NUCLEOTIDE SEQUENCE [LARGE SCALE GENOMIC DNA]</scope>
    <source>
        <strain evidence="2 3">DSM 2910</strain>
    </source>
</reference>
<name>A0A1B1YF13_THEST</name>
<protein>
    <recommendedName>
        <fullName evidence="1">DUF2264 domain-containing protein</fullName>
    </recommendedName>
</protein>
<dbReference type="RefSeq" id="WP_015359738.1">
    <property type="nucleotide sequence ID" value="NZ_CP014672.1"/>
</dbReference>